<dbReference type="AlphaFoldDB" id="A0A3M4VZM7"/>
<dbReference type="PANTHER" id="PTHR32179">
    <property type="entry name" value="NICOTINATE-NUCLEOTIDE PYROPHOSPHORYLASE [CARBOXYLATING]"/>
    <property type="match status" value="1"/>
</dbReference>
<organism evidence="13 14">
    <name type="scientific">Pseudomonas cichorii</name>
    <dbReference type="NCBI Taxonomy" id="36746"/>
    <lineage>
        <taxon>Bacteria</taxon>
        <taxon>Pseudomonadati</taxon>
        <taxon>Pseudomonadota</taxon>
        <taxon>Gammaproteobacteria</taxon>
        <taxon>Pseudomonadales</taxon>
        <taxon>Pseudomonadaceae</taxon>
        <taxon>Pseudomonas</taxon>
    </lineage>
</organism>
<feature type="binding site" evidence="10">
    <location>
        <position position="203"/>
    </location>
    <ligand>
        <name>substrate</name>
    </ligand>
</feature>
<dbReference type="Pfam" id="PF01729">
    <property type="entry name" value="QRPTase_C"/>
    <property type="match status" value="1"/>
</dbReference>
<dbReference type="InterPro" id="IPR002638">
    <property type="entry name" value="Quinolinate_PRibosylTrfase_C"/>
</dbReference>
<dbReference type="Gene3D" id="3.90.1170.20">
    <property type="entry name" value="Quinolinate phosphoribosyl transferase, N-terminal domain"/>
    <property type="match status" value="1"/>
</dbReference>
<evidence type="ECO:0000259" key="12">
    <source>
        <dbReference type="Pfam" id="PF02749"/>
    </source>
</evidence>
<evidence type="ECO:0000256" key="1">
    <source>
        <dbReference type="ARBA" id="ARBA00003237"/>
    </source>
</evidence>
<evidence type="ECO:0000256" key="4">
    <source>
        <dbReference type="ARBA" id="ARBA00011944"/>
    </source>
</evidence>
<feature type="binding site" evidence="10">
    <location>
        <position position="164"/>
    </location>
    <ligand>
        <name>substrate</name>
    </ligand>
</feature>
<dbReference type="PIRSF" id="PIRSF006250">
    <property type="entry name" value="NadC_ModD"/>
    <property type="match status" value="1"/>
</dbReference>
<gene>
    <name evidence="13" type="ORF">ALP84_02058</name>
</gene>
<dbReference type="InterPro" id="IPR022412">
    <property type="entry name" value="Quinolinate_PRibosylTrfase_N"/>
</dbReference>
<feature type="domain" description="Quinolinate phosphoribosyl transferase N-terminal" evidence="12">
    <location>
        <begin position="33"/>
        <end position="117"/>
    </location>
</feature>
<dbReference type="GO" id="GO:0034213">
    <property type="term" value="P:quinolinate catabolic process"/>
    <property type="evidence" value="ECO:0007669"/>
    <property type="project" value="TreeGrafter"/>
</dbReference>
<dbReference type="SUPFAM" id="SSF51690">
    <property type="entry name" value="Nicotinate/Quinolinate PRTase C-terminal domain-like"/>
    <property type="match status" value="1"/>
</dbReference>
<dbReference type="CDD" id="cd01572">
    <property type="entry name" value="QPRTase"/>
    <property type="match status" value="1"/>
</dbReference>
<feature type="binding site" evidence="10">
    <location>
        <begin position="247"/>
        <end position="249"/>
    </location>
    <ligand>
        <name>substrate</name>
    </ligand>
</feature>
<dbReference type="Pfam" id="PF02749">
    <property type="entry name" value="QRPTase_N"/>
    <property type="match status" value="1"/>
</dbReference>
<dbReference type="FunFam" id="3.20.20.70:FF:000030">
    <property type="entry name" value="Nicotinate-nucleotide pyrophosphorylase, carboxylating"/>
    <property type="match status" value="1"/>
</dbReference>
<reference evidence="13 14" key="1">
    <citation type="submission" date="2018-08" db="EMBL/GenBank/DDBJ databases">
        <title>Recombination of ecologically and evolutionarily significant loci maintains genetic cohesion in the Pseudomonas syringae species complex.</title>
        <authorList>
            <person name="Dillon M."/>
            <person name="Thakur S."/>
            <person name="Almeida R.N.D."/>
            <person name="Weir B.S."/>
            <person name="Guttman D.S."/>
        </authorList>
    </citation>
    <scope>NUCLEOTIDE SEQUENCE [LARGE SCALE GENOMIC DNA]</scope>
    <source>
        <strain evidence="13 14">ICMP 6917</strain>
    </source>
</reference>
<sequence length="286" mass="30878">MEPDMPNLRLADLTAEIEANVRRALLEDVGSGDITAQLIPEERLAKATIISRDEAVIAGVAWVDTVFRQLDPRVAVHWQVTDGDRVSPNQALFHLEGPARSLLTGERSALNFLQLLSGVATRAQHYADMVSDTQVKLLDTRKTLPGLRLAQKYAVTCGGCHNHRIGLYDAFLIKENHIAACGGIAQAVAAAHKIAPGKPVEVEVESLSELKQALEAGADIIMLDELSLDDMREAVRLTAGRAKLEASGGINDDTLRVIAETGVDYISIGAMTKDVKAVDLSMRLSL</sequence>
<comment type="similarity">
    <text evidence="3 9">Belongs to the NadC/ModD family.</text>
</comment>
<evidence type="ECO:0000256" key="5">
    <source>
        <dbReference type="ARBA" id="ARBA00022642"/>
    </source>
</evidence>
<evidence type="ECO:0000256" key="3">
    <source>
        <dbReference type="ARBA" id="ARBA00009400"/>
    </source>
</evidence>
<feature type="binding site" evidence="10">
    <location>
        <begin position="268"/>
        <end position="270"/>
    </location>
    <ligand>
        <name>substrate</name>
    </ligand>
</feature>
<feature type="domain" description="Quinolinate phosphoribosyl transferase C-terminal" evidence="11">
    <location>
        <begin position="119"/>
        <end position="283"/>
    </location>
</feature>
<dbReference type="GO" id="GO:0009435">
    <property type="term" value="P:NAD+ biosynthetic process"/>
    <property type="evidence" value="ECO:0007669"/>
    <property type="project" value="UniProtKB-UniPathway"/>
</dbReference>
<dbReference type="FunFam" id="3.90.1170.20:FF:000007">
    <property type="entry name" value="Nicotinate-nucleotide pyrophosphorylase (Carboxylating)"/>
    <property type="match status" value="1"/>
</dbReference>
<dbReference type="InterPro" id="IPR036068">
    <property type="entry name" value="Nicotinate_pribotase-like_C"/>
</dbReference>
<dbReference type="PANTHER" id="PTHR32179:SF3">
    <property type="entry name" value="NICOTINATE-NUCLEOTIDE PYROPHOSPHORYLASE [CARBOXYLATING]"/>
    <property type="match status" value="1"/>
</dbReference>
<comment type="caution">
    <text evidence="13">The sequence shown here is derived from an EMBL/GenBank/DDBJ whole genome shotgun (WGS) entry which is preliminary data.</text>
</comment>
<evidence type="ECO:0000256" key="10">
    <source>
        <dbReference type="PIRSR" id="PIRSR006250-1"/>
    </source>
</evidence>
<dbReference type="NCBIfam" id="TIGR00078">
    <property type="entry name" value="nadC"/>
    <property type="match status" value="1"/>
</dbReference>
<feature type="binding site" evidence="10">
    <location>
        <begin position="140"/>
        <end position="142"/>
    </location>
    <ligand>
        <name>substrate</name>
    </ligand>
</feature>
<dbReference type="EC" id="2.4.2.19" evidence="4"/>
<dbReference type="GO" id="GO:0005737">
    <property type="term" value="C:cytoplasm"/>
    <property type="evidence" value="ECO:0007669"/>
    <property type="project" value="TreeGrafter"/>
</dbReference>
<evidence type="ECO:0000256" key="7">
    <source>
        <dbReference type="ARBA" id="ARBA00022679"/>
    </source>
</evidence>
<dbReference type="InterPro" id="IPR004393">
    <property type="entry name" value="NadC"/>
</dbReference>
<name>A0A3M4VZM7_PSECI</name>
<comment type="pathway">
    <text evidence="2">Cofactor biosynthesis; NAD(+) biosynthesis; nicotinate D-ribonucleotide from quinolinate: step 1/1.</text>
</comment>
<evidence type="ECO:0000256" key="8">
    <source>
        <dbReference type="ARBA" id="ARBA00033102"/>
    </source>
</evidence>
<dbReference type="GO" id="GO:0004514">
    <property type="term" value="F:nicotinate-nucleotide diphosphorylase (carboxylating) activity"/>
    <property type="evidence" value="ECO:0007669"/>
    <property type="project" value="UniProtKB-EC"/>
</dbReference>
<keyword evidence="7 9" id="KW-0808">Transferase</keyword>
<dbReference type="InterPro" id="IPR013785">
    <property type="entry name" value="Aldolase_TIM"/>
</dbReference>
<protein>
    <recommendedName>
        <fullName evidence="4">nicotinate-nucleotide diphosphorylase (carboxylating)</fullName>
        <ecNumber evidence="4">2.4.2.19</ecNumber>
    </recommendedName>
    <alternativeName>
        <fullName evidence="8">Quinolinate phosphoribosyltransferase [decarboxylating]</fullName>
    </alternativeName>
</protein>
<keyword evidence="5" id="KW-0662">Pyridine nucleotide biosynthesis</keyword>
<dbReference type="Gene3D" id="3.20.20.70">
    <property type="entry name" value="Aldolase class I"/>
    <property type="match status" value="1"/>
</dbReference>
<dbReference type="UniPathway" id="UPA00253">
    <property type="reaction ID" value="UER00331"/>
</dbReference>
<evidence type="ECO:0000256" key="6">
    <source>
        <dbReference type="ARBA" id="ARBA00022676"/>
    </source>
</evidence>
<evidence type="ECO:0000259" key="11">
    <source>
        <dbReference type="Pfam" id="PF01729"/>
    </source>
</evidence>
<dbReference type="InterPro" id="IPR027277">
    <property type="entry name" value="NadC/ModD"/>
</dbReference>
<evidence type="ECO:0000256" key="2">
    <source>
        <dbReference type="ARBA" id="ARBA00004893"/>
    </source>
</evidence>
<comment type="function">
    <text evidence="1">Involved in the catabolism of quinolinic acid (QA).</text>
</comment>
<evidence type="ECO:0000313" key="13">
    <source>
        <dbReference type="EMBL" id="RMR57083.1"/>
    </source>
</evidence>
<dbReference type="InterPro" id="IPR037128">
    <property type="entry name" value="Quinolinate_PRibosylTase_N_sf"/>
</dbReference>
<proteinExistence type="inferred from homology"/>
<dbReference type="EMBL" id="RBRY01000086">
    <property type="protein sequence ID" value="RMR57083.1"/>
    <property type="molecule type" value="Genomic_DNA"/>
</dbReference>
<evidence type="ECO:0000313" key="14">
    <source>
        <dbReference type="Proteomes" id="UP000278332"/>
    </source>
</evidence>
<evidence type="ECO:0000256" key="9">
    <source>
        <dbReference type="PIRNR" id="PIRNR006250"/>
    </source>
</evidence>
<feature type="binding site" evidence="10">
    <location>
        <position position="174"/>
    </location>
    <ligand>
        <name>substrate</name>
    </ligand>
</feature>
<dbReference type="SUPFAM" id="SSF54675">
    <property type="entry name" value="Nicotinate/Quinolinate PRTase N-terminal domain-like"/>
    <property type="match status" value="1"/>
</dbReference>
<dbReference type="Proteomes" id="UP000278332">
    <property type="component" value="Unassembled WGS sequence"/>
</dbReference>
<feature type="binding site" evidence="10">
    <location>
        <position position="224"/>
    </location>
    <ligand>
        <name>substrate</name>
    </ligand>
</feature>
<feature type="binding site" evidence="10">
    <location>
        <position position="107"/>
    </location>
    <ligand>
        <name>substrate</name>
    </ligand>
</feature>
<accession>A0A3M4VZM7</accession>
<keyword evidence="6 9" id="KW-0328">Glycosyltransferase</keyword>